<feature type="region of interest" description="Disordered" evidence="1">
    <location>
        <begin position="223"/>
        <end position="310"/>
    </location>
</feature>
<dbReference type="Proteomes" id="UP000789595">
    <property type="component" value="Unassembled WGS sequence"/>
</dbReference>
<evidence type="ECO:0000313" key="4">
    <source>
        <dbReference type="Proteomes" id="UP000789595"/>
    </source>
</evidence>
<feature type="compositionally biased region" description="Basic and acidic residues" evidence="1">
    <location>
        <begin position="288"/>
        <end position="301"/>
    </location>
</feature>
<dbReference type="EMBL" id="CAKKNE010000002">
    <property type="protein sequence ID" value="CAH0369049.1"/>
    <property type="molecule type" value="Genomic_DNA"/>
</dbReference>
<evidence type="ECO:0000256" key="1">
    <source>
        <dbReference type="SAM" id="MobiDB-lite"/>
    </source>
</evidence>
<feature type="compositionally biased region" description="Gly residues" evidence="1">
    <location>
        <begin position="255"/>
        <end position="265"/>
    </location>
</feature>
<accession>A0A7S4EC88</accession>
<evidence type="ECO:0000313" key="3">
    <source>
        <dbReference type="EMBL" id="CAH0369049.1"/>
    </source>
</evidence>
<feature type="compositionally biased region" description="Basic and acidic residues" evidence="1">
    <location>
        <begin position="270"/>
        <end position="279"/>
    </location>
</feature>
<gene>
    <name evidence="2" type="ORF">PCAL00307_LOCUS18454</name>
    <name evidence="3" type="ORF">PECAL_2P21550</name>
</gene>
<sequence length="339" mass="36337">MRGPTVYLLLATVRSEDWVQKTTDNIERAWPSALDRRLSTGGACDADAALTTFQKCLKAQCPTIIDSKAATLYVFPAQNDTATTCQEARELPAFRDACCASQLIEYACGHHRSYVGEGAKGYQQAKAMAIQQRNSLKWVEGEDYDDSGCRDAWRAVVECVWHNGVTNKGLDCDMTCPEPRTPAPSMAPSSTNQIYPTKMPTMPESHLEKCPCSSDWGWDRKSLGNGWADGSGKPGSHEGGADPNDPDHWRCRHALGGGPGGSGRRGGPRPKSEGQEGTKKAKGRYNGHRGECGPRLPDEGRAAGGPRSANADLYPPCAVNAALPSAPGVALLLFAAFVA</sequence>
<keyword evidence="4" id="KW-1185">Reference proteome</keyword>
<reference evidence="3" key="2">
    <citation type="submission" date="2021-11" db="EMBL/GenBank/DDBJ databases">
        <authorList>
            <consortium name="Genoscope - CEA"/>
            <person name="William W."/>
        </authorList>
    </citation>
    <scope>NUCLEOTIDE SEQUENCE</scope>
</reference>
<dbReference type="AlphaFoldDB" id="A0A7S4EC88"/>
<proteinExistence type="predicted"/>
<dbReference type="EMBL" id="HBIW01021428">
    <property type="protein sequence ID" value="CAE0703007.1"/>
    <property type="molecule type" value="Transcribed_RNA"/>
</dbReference>
<name>A0A7S4EC88_9STRA</name>
<feature type="compositionally biased region" description="Basic and acidic residues" evidence="1">
    <location>
        <begin position="235"/>
        <end position="249"/>
    </location>
</feature>
<reference evidence="2" key="1">
    <citation type="submission" date="2021-01" db="EMBL/GenBank/DDBJ databases">
        <authorList>
            <person name="Corre E."/>
            <person name="Pelletier E."/>
            <person name="Niang G."/>
            <person name="Scheremetjew M."/>
            <person name="Finn R."/>
            <person name="Kale V."/>
            <person name="Holt S."/>
            <person name="Cochrane G."/>
            <person name="Meng A."/>
            <person name="Brown T."/>
            <person name="Cohen L."/>
        </authorList>
    </citation>
    <scope>NUCLEOTIDE SEQUENCE</scope>
    <source>
        <strain evidence="2">CCMP1756</strain>
    </source>
</reference>
<organism evidence="2">
    <name type="scientific">Pelagomonas calceolata</name>
    <dbReference type="NCBI Taxonomy" id="35677"/>
    <lineage>
        <taxon>Eukaryota</taxon>
        <taxon>Sar</taxon>
        <taxon>Stramenopiles</taxon>
        <taxon>Ochrophyta</taxon>
        <taxon>Pelagophyceae</taxon>
        <taxon>Pelagomonadales</taxon>
        <taxon>Pelagomonadaceae</taxon>
        <taxon>Pelagomonas</taxon>
    </lineage>
</organism>
<evidence type="ECO:0000313" key="2">
    <source>
        <dbReference type="EMBL" id="CAE0703007.1"/>
    </source>
</evidence>
<protein>
    <submittedName>
        <fullName evidence="2">Uncharacterized protein</fullName>
    </submittedName>
</protein>